<proteinExistence type="predicted"/>
<dbReference type="AlphaFoldDB" id="A0A504IVT9"/>
<dbReference type="Pfam" id="PF06245">
    <property type="entry name" value="DUF1015"/>
    <property type="match status" value="1"/>
</dbReference>
<dbReference type="EMBL" id="VFWZ01000009">
    <property type="protein sequence ID" value="TPN82124.1"/>
    <property type="molecule type" value="Genomic_DNA"/>
</dbReference>
<dbReference type="PANTHER" id="PTHR36454:SF1">
    <property type="entry name" value="DUF1015 DOMAIN-CONTAINING PROTEIN"/>
    <property type="match status" value="1"/>
</dbReference>
<accession>A0A504IVT9</accession>
<evidence type="ECO:0000313" key="2">
    <source>
        <dbReference type="Proteomes" id="UP000315540"/>
    </source>
</evidence>
<sequence>MAKIYPFKAVRPTRDKVSLVASRSYQSYTPFERDSRMDYNPYSFLHIVNPGYKYQKQISGEERYKLVRNRYHEFKEDEIFVQDQTPCYYVYKIVNRDQESFCGIIAAASADDYEADHIKKHEDTITHRENTFKEYLKTVGFNAEPVLLTYPDNSTIKEVIDKVTQARSEYEFTTTYRDTHYLWKIDDMTIIEKLKSAFSEISTIYIADGHHRSASSYLLAKDLEKENNNHSGKEAYNFFMSYLIPESHVKIYGFNRLIKDLNGLSKEEFLIRLDEWFRIENRGTHVYKPSKPHHFSMYLDGEFYSLYLRKTRYQFKTSLDELDAQILYQAVLNPILNIVDLRTDTRIEYSHGKNDIVYMKNEVDKGNFTLGFSLFPATISQMKNIAKEGLTMPPKSTYIEPKLRSGITIYEFENSF</sequence>
<dbReference type="PIRSF" id="PIRSF033563">
    <property type="entry name" value="UCP033563"/>
    <property type="match status" value="1"/>
</dbReference>
<dbReference type="PANTHER" id="PTHR36454">
    <property type="entry name" value="LMO2823 PROTEIN"/>
    <property type="match status" value="1"/>
</dbReference>
<reference evidence="1 2" key="1">
    <citation type="submission" date="2019-06" db="EMBL/GenBank/DDBJ databases">
        <authorList>
            <person name="Meng X."/>
        </authorList>
    </citation>
    <scope>NUCLEOTIDE SEQUENCE [LARGE SCALE GENOMIC DNA]</scope>
    <source>
        <strain evidence="1 2">M625</strain>
    </source>
</reference>
<dbReference type="OrthoDB" id="9781616at2"/>
<comment type="caution">
    <text evidence="1">The sequence shown here is derived from an EMBL/GenBank/DDBJ whole genome shotgun (WGS) entry which is preliminary data.</text>
</comment>
<protein>
    <submittedName>
        <fullName evidence="1">DUF1015 domain-containing protein</fullName>
    </submittedName>
</protein>
<keyword evidence="2" id="KW-1185">Reference proteome</keyword>
<dbReference type="InterPro" id="IPR008323">
    <property type="entry name" value="UCP033563"/>
</dbReference>
<dbReference type="Proteomes" id="UP000315540">
    <property type="component" value="Unassembled WGS sequence"/>
</dbReference>
<gene>
    <name evidence="1" type="ORF">FHK87_22110</name>
</gene>
<name>A0A504IVT9_9FLAO</name>
<organism evidence="1 2">
    <name type="scientific">Aquimarina algicola</name>
    <dbReference type="NCBI Taxonomy" id="2589995"/>
    <lineage>
        <taxon>Bacteria</taxon>
        <taxon>Pseudomonadati</taxon>
        <taxon>Bacteroidota</taxon>
        <taxon>Flavobacteriia</taxon>
        <taxon>Flavobacteriales</taxon>
        <taxon>Flavobacteriaceae</taxon>
        <taxon>Aquimarina</taxon>
    </lineage>
</organism>
<evidence type="ECO:0000313" key="1">
    <source>
        <dbReference type="EMBL" id="TPN82124.1"/>
    </source>
</evidence>
<dbReference type="RefSeq" id="WP_140596875.1">
    <property type="nucleotide sequence ID" value="NZ_VFWZ01000009.1"/>
</dbReference>